<feature type="compositionally biased region" description="Basic and acidic residues" evidence="1">
    <location>
        <begin position="21"/>
        <end position="39"/>
    </location>
</feature>
<dbReference type="RefSeq" id="WP_211546272.1">
    <property type="nucleotide sequence ID" value="NZ_JAGTUF010000001.1"/>
</dbReference>
<feature type="compositionally biased region" description="Low complexity" evidence="1">
    <location>
        <begin position="46"/>
        <end position="78"/>
    </location>
</feature>
<organism evidence="2 3">
    <name type="scientific">Magnetospirillum sulfuroxidans</name>
    <dbReference type="NCBI Taxonomy" id="611300"/>
    <lineage>
        <taxon>Bacteria</taxon>
        <taxon>Pseudomonadati</taxon>
        <taxon>Pseudomonadota</taxon>
        <taxon>Alphaproteobacteria</taxon>
        <taxon>Rhodospirillales</taxon>
        <taxon>Rhodospirillaceae</taxon>
        <taxon>Magnetospirillum</taxon>
    </lineage>
</organism>
<evidence type="ECO:0000313" key="3">
    <source>
        <dbReference type="Proteomes" id="UP000680714"/>
    </source>
</evidence>
<gene>
    <name evidence="2" type="ORF">KEC16_03710</name>
</gene>
<accession>A0ABS5I8Q3</accession>
<evidence type="ECO:0000313" key="2">
    <source>
        <dbReference type="EMBL" id="MBR9970817.1"/>
    </source>
</evidence>
<dbReference type="Proteomes" id="UP000680714">
    <property type="component" value="Unassembled WGS sequence"/>
</dbReference>
<keyword evidence="3" id="KW-1185">Reference proteome</keyword>
<proteinExistence type="predicted"/>
<protein>
    <submittedName>
        <fullName evidence="2">Uncharacterized protein</fullName>
    </submittedName>
</protein>
<reference evidence="2 3" key="1">
    <citation type="submission" date="2021-04" db="EMBL/GenBank/DDBJ databases">
        <title>Magnetospirillum sulfuroxidans sp. nov., a facultative chemolithoautotrophic sulfur-oxidizing alphaproteobacterium isolated from freshwater sediment and proposals for Paramagetospirillum gen. nov., and Magnetospirillaceae fam. nov.</title>
        <authorList>
            <person name="Koziaeva V."/>
            <person name="Geelhoed J.S."/>
            <person name="Sorokin D.Y."/>
            <person name="Grouzdev D.S."/>
        </authorList>
    </citation>
    <scope>NUCLEOTIDE SEQUENCE [LARGE SCALE GENOMIC DNA]</scope>
    <source>
        <strain evidence="2 3">J10</strain>
    </source>
</reference>
<evidence type="ECO:0000256" key="1">
    <source>
        <dbReference type="SAM" id="MobiDB-lite"/>
    </source>
</evidence>
<feature type="region of interest" description="Disordered" evidence="1">
    <location>
        <begin position="1"/>
        <end position="78"/>
    </location>
</feature>
<dbReference type="EMBL" id="JAGTUF010000001">
    <property type="protein sequence ID" value="MBR9970817.1"/>
    <property type="molecule type" value="Genomic_DNA"/>
</dbReference>
<comment type="caution">
    <text evidence="2">The sequence shown here is derived from an EMBL/GenBank/DDBJ whole genome shotgun (WGS) entry which is preliminary data.</text>
</comment>
<sequence>MGGFFGGGAKAPEPDNSYMDKQLELQKEQKDQLERENQARRRNLRSRSSGGSSLRFTGDSAAPATTDATAGTGKTLGG</sequence>
<name>A0ABS5I8Q3_9PROT</name>